<dbReference type="Proteomes" id="UP000000305">
    <property type="component" value="Unassembled WGS sequence"/>
</dbReference>
<dbReference type="InParanoid" id="E9GUL0"/>
<proteinExistence type="predicted"/>
<keyword evidence="2" id="KW-1185">Reference proteome</keyword>
<protein>
    <submittedName>
        <fullName evidence="1">Uncharacterized protein</fullName>
    </submittedName>
</protein>
<accession>E9GUL0</accession>
<sequence>MCGYLLKTRDRAMSRTKLTRGAGNRRHLDNSLKEMANFVPVLDVETKIQRKLFAEKYLDLEDDSFWSTAVFSDEQRFTCNDAGVAVGETNGEKILVKLVLYLSTRSDNART</sequence>
<gene>
    <name evidence="1" type="ORF">DAPPUDRAFT_321929</name>
</gene>
<reference evidence="1 2" key="1">
    <citation type="journal article" date="2011" name="Science">
        <title>The ecoresponsive genome of Daphnia pulex.</title>
        <authorList>
            <person name="Colbourne J.K."/>
            <person name="Pfrender M.E."/>
            <person name="Gilbert D."/>
            <person name="Thomas W.K."/>
            <person name="Tucker A."/>
            <person name="Oakley T.H."/>
            <person name="Tokishita S."/>
            <person name="Aerts A."/>
            <person name="Arnold G.J."/>
            <person name="Basu M.K."/>
            <person name="Bauer D.J."/>
            <person name="Caceres C.E."/>
            <person name="Carmel L."/>
            <person name="Casola C."/>
            <person name="Choi J.H."/>
            <person name="Detter J.C."/>
            <person name="Dong Q."/>
            <person name="Dusheyko S."/>
            <person name="Eads B.D."/>
            <person name="Frohlich T."/>
            <person name="Geiler-Samerotte K.A."/>
            <person name="Gerlach D."/>
            <person name="Hatcher P."/>
            <person name="Jogdeo S."/>
            <person name="Krijgsveld J."/>
            <person name="Kriventseva E.V."/>
            <person name="Kultz D."/>
            <person name="Laforsch C."/>
            <person name="Lindquist E."/>
            <person name="Lopez J."/>
            <person name="Manak J.R."/>
            <person name="Muller J."/>
            <person name="Pangilinan J."/>
            <person name="Patwardhan R.P."/>
            <person name="Pitluck S."/>
            <person name="Pritham E.J."/>
            <person name="Rechtsteiner A."/>
            <person name="Rho M."/>
            <person name="Rogozin I.B."/>
            <person name="Sakarya O."/>
            <person name="Salamov A."/>
            <person name="Schaack S."/>
            <person name="Shapiro H."/>
            <person name="Shiga Y."/>
            <person name="Skalitzky C."/>
            <person name="Smith Z."/>
            <person name="Souvorov A."/>
            <person name="Sung W."/>
            <person name="Tang Z."/>
            <person name="Tsuchiya D."/>
            <person name="Tu H."/>
            <person name="Vos H."/>
            <person name="Wang M."/>
            <person name="Wolf Y.I."/>
            <person name="Yamagata H."/>
            <person name="Yamada T."/>
            <person name="Ye Y."/>
            <person name="Shaw J.R."/>
            <person name="Andrews J."/>
            <person name="Crease T.J."/>
            <person name="Tang H."/>
            <person name="Lucas S.M."/>
            <person name="Robertson H.M."/>
            <person name="Bork P."/>
            <person name="Koonin E.V."/>
            <person name="Zdobnov E.M."/>
            <person name="Grigoriev I.V."/>
            <person name="Lynch M."/>
            <person name="Boore J.L."/>
        </authorList>
    </citation>
    <scope>NUCLEOTIDE SEQUENCE [LARGE SCALE GENOMIC DNA]</scope>
</reference>
<dbReference type="AlphaFoldDB" id="E9GUL0"/>
<organism evidence="1 2">
    <name type="scientific">Daphnia pulex</name>
    <name type="common">Water flea</name>
    <dbReference type="NCBI Taxonomy" id="6669"/>
    <lineage>
        <taxon>Eukaryota</taxon>
        <taxon>Metazoa</taxon>
        <taxon>Ecdysozoa</taxon>
        <taxon>Arthropoda</taxon>
        <taxon>Crustacea</taxon>
        <taxon>Branchiopoda</taxon>
        <taxon>Diplostraca</taxon>
        <taxon>Cladocera</taxon>
        <taxon>Anomopoda</taxon>
        <taxon>Daphniidae</taxon>
        <taxon>Daphnia</taxon>
    </lineage>
</organism>
<evidence type="ECO:0000313" key="1">
    <source>
        <dbReference type="EMBL" id="EFX76746.1"/>
    </source>
</evidence>
<evidence type="ECO:0000313" key="2">
    <source>
        <dbReference type="Proteomes" id="UP000000305"/>
    </source>
</evidence>
<dbReference type="EMBL" id="GL732566">
    <property type="protein sequence ID" value="EFX76746.1"/>
    <property type="molecule type" value="Genomic_DNA"/>
</dbReference>
<dbReference type="HOGENOM" id="CLU_2160909_0_0_1"/>
<name>E9GUL0_DAPPU</name>
<dbReference type="KEGG" id="dpx:DAPPUDRAFT_321929"/>